<comment type="caution">
    <text evidence="1">The sequence shown here is derived from an EMBL/GenBank/DDBJ whole genome shotgun (WGS) entry which is preliminary data.</text>
</comment>
<gene>
    <name evidence="1" type="ORF">EYF80_021533</name>
</gene>
<accession>A0A4Z2HRL1</accession>
<dbReference type="AlphaFoldDB" id="A0A4Z2HRL1"/>
<organism evidence="1 2">
    <name type="scientific">Liparis tanakae</name>
    <name type="common">Tanaka's snailfish</name>
    <dbReference type="NCBI Taxonomy" id="230148"/>
    <lineage>
        <taxon>Eukaryota</taxon>
        <taxon>Metazoa</taxon>
        <taxon>Chordata</taxon>
        <taxon>Craniata</taxon>
        <taxon>Vertebrata</taxon>
        <taxon>Euteleostomi</taxon>
        <taxon>Actinopterygii</taxon>
        <taxon>Neopterygii</taxon>
        <taxon>Teleostei</taxon>
        <taxon>Neoteleostei</taxon>
        <taxon>Acanthomorphata</taxon>
        <taxon>Eupercaria</taxon>
        <taxon>Perciformes</taxon>
        <taxon>Cottioidei</taxon>
        <taxon>Cottales</taxon>
        <taxon>Liparidae</taxon>
        <taxon>Liparis</taxon>
    </lineage>
</organism>
<name>A0A4Z2HRL1_9TELE</name>
<dbReference type="Proteomes" id="UP000314294">
    <property type="component" value="Unassembled WGS sequence"/>
</dbReference>
<dbReference type="EMBL" id="SRLO01000193">
    <property type="protein sequence ID" value="TNN68211.1"/>
    <property type="molecule type" value="Genomic_DNA"/>
</dbReference>
<sequence length="178" mass="19971">MKQVLFHAMYLQQAGHRLWRQPMALWKITCFSGKDNRIAAGRPAPRWVPTLPHDMALSPHNPDTRAPSFQPRAQRGRLGLPLRVLFLPLLAVTRTCKPAWCPSRPFRCVYCAATLLQPREPEEPKSRRAEEPRSPKQLVQFFSVTSGGADRVLPCPVPCAVCRVLLPAASLLQAADVF</sequence>
<keyword evidence="2" id="KW-1185">Reference proteome</keyword>
<reference evidence="1 2" key="1">
    <citation type="submission" date="2019-03" db="EMBL/GenBank/DDBJ databases">
        <title>First draft genome of Liparis tanakae, snailfish: a comprehensive survey of snailfish specific genes.</title>
        <authorList>
            <person name="Kim W."/>
            <person name="Song I."/>
            <person name="Jeong J.-H."/>
            <person name="Kim D."/>
            <person name="Kim S."/>
            <person name="Ryu S."/>
            <person name="Song J.Y."/>
            <person name="Lee S.K."/>
        </authorList>
    </citation>
    <scope>NUCLEOTIDE SEQUENCE [LARGE SCALE GENOMIC DNA]</scope>
    <source>
        <tissue evidence="1">Muscle</tissue>
    </source>
</reference>
<evidence type="ECO:0000313" key="2">
    <source>
        <dbReference type="Proteomes" id="UP000314294"/>
    </source>
</evidence>
<evidence type="ECO:0000313" key="1">
    <source>
        <dbReference type="EMBL" id="TNN68211.1"/>
    </source>
</evidence>
<proteinExistence type="predicted"/>
<protein>
    <submittedName>
        <fullName evidence="1">Uncharacterized protein</fullName>
    </submittedName>
</protein>